<evidence type="ECO:0000313" key="2">
    <source>
        <dbReference type="Proteomes" id="UP001642720"/>
    </source>
</evidence>
<dbReference type="EMBL" id="PPTA01000003">
    <property type="protein sequence ID" value="TFB05394.1"/>
    <property type="molecule type" value="Genomic_DNA"/>
</dbReference>
<comment type="caution">
    <text evidence="1">The sequence shown here is derived from an EMBL/GenBank/DDBJ whole genome shotgun (WGS) entry which is preliminary data.</text>
</comment>
<organism evidence="1 2">
    <name type="scientific">Trichoderma ghanense</name>
    <dbReference type="NCBI Taxonomy" id="65468"/>
    <lineage>
        <taxon>Eukaryota</taxon>
        <taxon>Fungi</taxon>
        <taxon>Dikarya</taxon>
        <taxon>Ascomycota</taxon>
        <taxon>Pezizomycotina</taxon>
        <taxon>Sordariomycetes</taxon>
        <taxon>Hypocreomycetidae</taxon>
        <taxon>Hypocreales</taxon>
        <taxon>Hypocreaceae</taxon>
        <taxon>Trichoderma</taxon>
    </lineage>
</organism>
<accession>A0ABY2HAN6</accession>
<protein>
    <submittedName>
        <fullName evidence="1">Uncharacterized protein</fullName>
    </submittedName>
</protein>
<sequence>MTGSAAASDMDGMRLGAAADCGVRGMCGKGLVENIPGSVCQPLQMQAAIEVAVVAVVRSGVSGGILSEPEADPKSANAPAAEPMHVSNPMSVLALEETRSPSGLTFSDGVGQPRLSRSCGIFTKSFWPTSRCSSSTARDDAFMISESFPPCRCFGQAWKLTQSRPQVFQLALLRASLRSLVQDDAVPPRVSTDATLWPDPVTACFAPAALFTRQPRLLPSTLTSGGGCVAAHHDD</sequence>
<keyword evidence="2" id="KW-1185">Reference proteome</keyword>
<dbReference type="GeneID" id="300574491"/>
<proteinExistence type="predicted"/>
<dbReference type="RefSeq" id="XP_073561595.1">
    <property type="nucleotide sequence ID" value="XM_073700041.1"/>
</dbReference>
<reference evidence="1 2" key="1">
    <citation type="submission" date="2018-01" db="EMBL/GenBank/DDBJ databases">
        <title>Genome characterization of the sugarcane-associated fungus Trichoderma ghanense CCMA-1212 and their application in lignocelulose bioconversion.</title>
        <authorList>
            <person name="Steindorff A.S."/>
            <person name="Mendes T.D."/>
            <person name="Vilela E.S.D."/>
            <person name="Rodrigues D.S."/>
            <person name="Formighieri E.F."/>
            <person name="Melo I.S."/>
            <person name="Favaro L.C.L."/>
        </authorList>
    </citation>
    <scope>NUCLEOTIDE SEQUENCE [LARGE SCALE GENOMIC DNA]</scope>
    <source>
        <strain evidence="1 2">CCMA-1212</strain>
    </source>
</reference>
<name>A0ABY2HAN6_9HYPO</name>
<dbReference type="Proteomes" id="UP001642720">
    <property type="component" value="Unassembled WGS sequence"/>
</dbReference>
<evidence type="ECO:0000313" key="1">
    <source>
        <dbReference type="EMBL" id="TFB05394.1"/>
    </source>
</evidence>
<gene>
    <name evidence="1" type="ORF">CCMA1212_002664</name>
</gene>